<evidence type="ECO:0000313" key="10">
    <source>
        <dbReference type="EMBL" id="ORY25448.1"/>
    </source>
</evidence>
<dbReference type="GO" id="GO:0019915">
    <property type="term" value="P:lipid storage"/>
    <property type="evidence" value="ECO:0007669"/>
    <property type="project" value="InterPro"/>
</dbReference>
<evidence type="ECO:0000256" key="8">
    <source>
        <dbReference type="SAM" id="MobiDB-lite"/>
    </source>
</evidence>
<feature type="transmembrane region" description="Helical" evidence="9">
    <location>
        <begin position="68"/>
        <end position="87"/>
    </location>
</feature>
<feature type="transmembrane region" description="Helical" evidence="9">
    <location>
        <begin position="119"/>
        <end position="138"/>
    </location>
</feature>
<evidence type="ECO:0000313" key="11">
    <source>
        <dbReference type="Proteomes" id="UP000193986"/>
    </source>
</evidence>
<comment type="subcellular location">
    <subcellularLocation>
        <location evidence="1">Endoplasmic reticulum membrane</location>
        <topology evidence="1">Multi-pass membrane protein</topology>
    </subcellularLocation>
</comment>
<feature type="transmembrane region" description="Helical" evidence="9">
    <location>
        <begin position="165"/>
        <end position="184"/>
    </location>
</feature>
<feature type="transmembrane region" description="Helical" evidence="9">
    <location>
        <begin position="356"/>
        <end position="380"/>
    </location>
</feature>
<proteinExistence type="predicted"/>
<keyword evidence="5 9" id="KW-1133">Transmembrane helix</keyword>
<dbReference type="GO" id="GO:0034389">
    <property type="term" value="P:lipid droplet organization"/>
    <property type="evidence" value="ECO:0007669"/>
    <property type="project" value="TreeGrafter"/>
</dbReference>
<keyword evidence="7 9" id="KW-0472">Membrane</keyword>
<organism evidence="10 11">
    <name type="scientific">Naematelia encephala</name>
    <dbReference type="NCBI Taxonomy" id="71784"/>
    <lineage>
        <taxon>Eukaryota</taxon>
        <taxon>Fungi</taxon>
        <taxon>Dikarya</taxon>
        <taxon>Basidiomycota</taxon>
        <taxon>Agaricomycotina</taxon>
        <taxon>Tremellomycetes</taxon>
        <taxon>Tremellales</taxon>
        <taxon>Naemateliaceae</taxon>
        <taxon>Naematelia</taxon>
    </lineage>
</organism>
<dbReference type="InterPro" id="IPR019388">
    <property type="entry name" value="FIT"/>
</dbReference>
<dbReference type="PANTHER" id="PTHR23129">
    <property type="entry name" value="ACYL-COENZYME A DIPHOSPHATASE FITM2"/>
    <property type="match status" value="1"/>
</dbReference>
<keyword evidence="6" id="KW-0443">Lipid metabolism</keyword>
<dbReference type="AlphaFoldDB" id="A0A1Y2ASA5"/>
<evidence type="ECO:0000256" key="1">
    <source>
        <dbReference type="ARBA" id="ARBA00004477"/>
    </source>
</evidence>
<dbReference type="GO" id="GO:0005789">
    <property type="term" value="C:endoplasmic reticulum membrane"/>
    <property type="evidence" value="ECO:0007669"/>
    <property type="project" value="UniProtKB-SubCell"/>
</dbReference>
<dbReference type="Proteomes" id="UP000193986">
    <property type="component" value="Unassembled WGS sequence"/>
</dbReference>
<dbReference type="GO" id="GO:0008654">
    <property type="term" value="P:phospholipid biosynthetic process"/>
    <property type="evidence" value="ECO:0007669"/>
    <property type="project" value="TreeGrafter"/>
</dbReference>
<reference evidence="10 11" key="1">
    <citation type="submission" date="2016-07" db="EMBL/GenBank/DDBJ databases">
        <title>Pervasive Adenine N6-methylation of Active Genes in Fungi.</title>
        <authorList>
            <consortium name="DOE Joint Genome Institute"/>
            <person name="Mondo S.J."/>
            <person name="Dannebaum R.O."/>
            <person name="Kuo R.C."/>
            <person name="Labutti K."/>
            <person name="Haridas S."/>
            <person name="Kuo A."/>
            <person name="Salamov A."/>
            <person name="Ahrendt S.R."/>
            <person name="Lipzen A."/>
            <person name="Sullivan W."/>
            <person name="Andreopoulos W.B."/>
            <person name="Clum A."/>
            <person name="Lindquist E."/>
            <person name="Daum C."/>
            <person name="Ramamoorthy G.K."/>
            <person name="Gryganskyi A."/>
            <person name="Culley D."/>
            <person name="Magnuson J.K."/>
            <person name="James T.Y."/>
            <person name="O'Malley M.A."/>
            <person name="Stajich J.E."/>
            <person name="Spatafora J.W."/>
            <person name="Visel A."/>
            <person name="Grigoriev I.V."/>
        </authorList>
    </citation>
    <scope>NUCLEOTIDE SEQUENCE [LARGE SCALE GENOMIC DNA]</scope>
    <source>
        <strain evidence="10 11">68-887.2</strain>
    </source>
</reference>
<comment type="caution">
    <text evidence="10">The sequence shown here is derived from an EMBL/GenBank/DDBJ whole genome shotgun (WGS) entry which is preliminary data.</text>
</comment>
<evidence type="ECO:0000256" key="2">
    <source>
        <dbReference type="ARBA" id="ARBA00022692"/>
    </source>
</evidence>
<gene>
    <name evidence="10" type="ORF">BCR39DRAFT_287389</name>
</gene>
<dbReference type="Pfam" id="PF10261">
    <property type="entry name" value="FIT"/>
    <property type="match status" value="1"/>
</dbReference>
<dbReference type="InParanoid" id="A0A1Y2ASA5"/>
<feature type="compositionally biased region" description="Basic and acidic residues" evidence="8">
    <location>
        <begin position="449"/>
        <end position="458"/>
    </location>
</feature>
<dbReference type="STRING" id="71784.A0A1Y2ASA5"/>
<feature type="transmembrane region" description="Helical" evidence="9">
    <location>
        <begin position="386"/>
        <end position="403"/>
    </location>
</feature>
<evidence type="ECO:0000256" key="9">
    <source>
        <dbReference type="SAM" id="Phobius"/>
    </source>
</evidence>
<dbReference type="OrthoDB" id="5579088at2759"/>
<keyword evidence="2 9" id="KW-0812">Transmembrane</keyword>
<keyword evidence="11" id="KW-1185">Reference proteome</keyword>
<evidence type="ECO:0000256" key="6">
    <source>
        <dbReference type="ARBA" id="ARBA00023098"/>
    </source>
</evidence>
<protein>
    <submittedName>
        <fullName evidence="10">Inositol phospholipid synthesis and fat-storage-inducing TM-domain-containing protein</fullName>
    </submittedName>
</protein>
<dbReference type="GO" id="GO:0010945">
    <property type="term" value="F:coenzyme A diphosphatase activity"/>
    <property type="evidence" value="ECO:0007669"/>
    <property type="project" value="InterPro"/>
</dbReference>
<evidence type="ECO:0000256" key="4">
    <source>
        <dbReference type="ARBA" id="ARBA00022824"/>
    </source>
</evidence>
<dbReference type="PANTHER" id="PTHR23129:SF0">
    <property type="entry name" value="ACYL-COENZYME A DIPHOSPHATASE FITM2"/>
    <property type="match status" value="1"/>
</dbReference>
<dbReference type="FunCoup" id="A0A1Y2ASA5">
    <property type="interactions" value="131"/>
</dbReference>
<evidence type="ECO:0000256" key="3">
    <source>
        <dbReference type="ARBA" id="ARBA00022801"/>
    </source>
</evidence>
<feature type="region of interest" description="Disordered" evidence="8">
    <location>
        <begin position="407"/>
        <end position="458"/>
    </location>
</feature>
<dbReference type="EMBL" id="MCFC01000057">
    <property type="protein sequence ID" value="ORY25448.1"/>
    <property type="molecule type" value="Genomic_DNA"/>
</dbReference>
<feature type="compositionally biased region" description="Polar residues" evidence="8">
    <location>
        <begin position="33"/>
        <end position="46"/>
    </location>
</feature>
<name>A0A1Y2ASA5_9TREE</name>
<feature type="region of interest" description="Disordered" evidence="8">
    <location>
        <begin position="1"/>
        <end position="46"/>
    </location>
</feature>
<accession>A0A1Y2ASA5</accession>
<evidence type="ECO:0000256" key="7">
    <source>
        <dbReference type="ARBA" id="ARBA00023136"/>
    </source>
</evidence>
<keyword evidence="4" id="KW-0256">Endoplasmic reticulum</keyword>
<sequence length="458" mass="50295">MSASTAEIPRIVTTTPTRARRERASFASPTDIKPQTPTARRMSMSSTSQSAAVVPSSIIEGILARPQAVLAGVITLTVLSGIVYSLIHSTSLDTSIASHISSPERSAYFARKSNIVNQWFIKLCWFWTSLIYLVHLFTSPSSRSQSSSGTATKTTSRIERRFSRFAAFLLATAIWYGFTSWFFGAGLGDRVIALSGGACAVPLPESWELDLEELAKLFPGQLPIIAKEKQGQQLYLPLPHSFCHTATALTPKSHPDLFSLLSAASSSWPAGKAANTLHPTEAHPDLVLPRPRWHRGFDISGHTFLLTMSALLLARELAPSWRAWVRQQQISIANQTSTTSAPTSHRRLSVHTVHRLVTLLGTALVALWLWMLLMTAIYFHNPPEKISGLILGLVAVWAINTLTPKSPFPTQPPSRRITPDQPGLADNENAARRGLVVNDGVLEEDDRQDDSPTKRKVK</sequence>
<evidence type="ECO:0000256" key="5">
    <source>
        <dbReference type="ARBA" id="ARBA00022989"/>
    </source>
</evidence>
<keyword evidence="3" id="KW-0378">Hydrolase</keyword>